<feature type="region of interest" description="Disordered" evidence="1">
    <location>
        <begin position="91"/>
        <end position="121"/>
    </location>
</feature>
<proteinExistence type="predicted"/>
<gene>
    <name evidence="2" type="ORF">Tci_907972</name>
</gene>
<organism evidence="2">
    <name type="scientific">Tanacetum cinerariifolium</name>
    <name type="common">Dalmatian daisy</name>
    <name type="synonym">Chrysanthemum cinerariifolium</name>
    <dbReference type="NCBI Taxonomy" id="118510"/>
    <lineage>
        <taxon>Eukaryota</taxon>
        <taxon>Viridiplantae</taxon>
        <taxon>Streptophyta</taxon>
        <taxon>Embryophyta</taxon>
        <taxon>Tracheophyta</taxon>
        <taxon>Spermatophyta</taxon>
        <taxon>Magnoliopsida</taxon>
        <taxon>eudicotyledons</taxon>
        <taxon>Gunneridae</taxon>
        <taxon>Pentapetalae</taxon>
        <taxon>asterids</taxon>
        <taxon>campanulids</taxon>
        <taxon>Asterales</taxon>
        <taxon>Asteraceae</taxon>
        <taxon>Asteroideae</taxon>
        <taxon>Anthemideae</taxon>
        <taxon>Anthemidinae</taxon>
        <taxon>Tanacetum</taxon>
    </lineage>
</organism>
<evidence type="ECO:0000256" key="1">
    <source>
        <dbReference type="SAM" id="MobiDB-lite"/>
    </source>
</evidence>
<accession>A0A699VNR6</accession>
<feature type="non-terminal residue" evidence="2">
    <location>
        <position position="1"/>
    </location>
</feature>
<sequence>QQDREDAQDDFAVGTVFKAGLPGTRRLGQAWGNGFHGGTSRHMDAPVLLLWRVETRRDVTDNRQVGEFETESRINSLPQMISAARNINCVPPAHSPAGSRRIPTQPPATARRDGSVFRNPA</sequence>
<dbReference type="EMBL" id="BKCJ011465930">
    <property type="protein sequence ID" value="GFD36003.1"/>
    <property type="molecule type" value="Genomic_DNA"/>
</dbReference>
<name>A0A699VNR6_TANCI</name>
<comment type="caution">
    <text evidence="2">The sequence shown here is derived from an EMBL/GenBank/DDBJ whole genome shotgun (WGS) entry which is preliminary data.</text>
</comment>
<feature type="non-terminal residue" evidence="2">
    <location>
        <position position="121"/>
    </location>
</feature>
<reference evidence="2" key="1">
    <citation type="journal article" date="2019" name="Sci. Rep.">
        <title>Draft genome of Tanacetum cinerariifolium, the natural source of mosquito coil.</title>
        <authorList>
            <person name="Yamashiro T."/>
            <person name="Shiraishi A."/>
            <person name="Satake H."/>
            <person name="Nakayama K."/>
        </authorList>
    </citation>
    <scope>NUCLEOTIDE SEQUENCE</scope>
</reference>
<protein>
    <submittedName>
        <fullName evidence="2">Uncharacterized protein</fullName>
    </submittedName>
</protein>
<dbReference type="AlphaFoldDB" id="A0A699VNR6"/>
<evidence type="ECO:0000313" key="2">
    <source>
        <dbReference type="EMBL" id="GFD36003.1"/>
    </source>
</evidence>